<dbReference type="RefSeq" id="WP_253448350.1">
    <property type="nucleotide sequence ID" value="NZ_JALJYF010000002.1"/>
</dbReference>
<sequence length="178" mass="20018">MRLGAIGIFLGLLLALVLVMTAFLPRQVERSGEVLLCVERETAFPLFNEIAQVASWSSLIGGVPDEQRRLEGESGEGAVAVLEDEDARWVRLEIVESRPLEAVHYRFMTHQDQNARARVELDEQTEGSHVTLTLNVDFQSFMGRWAIIFIRGALDDVIREELSGVRGYLDERDQGCDT</sequence>
<organism evidence="1 2">
    <name type="scientific">Natronospira proteinivora</name>
    <dbReference type="NCBI Taxonomy" id="1807133"/>
    <lineage>
        <taxon>Bacteria</taxon>
        <taxon>Pseudomonadati</taxon>
        <taxon>Pseudomonadota</taxon>
        <taxon>Gammaproteobacteria</taxon>
        <taxon>Natronospirales</taxon>
        <taxon>Natronospiraceae</taxon>
        <taxon>Natronospira</taxon>
    </lineage>
</organism>
<evidence type="ECO:0000313" key="2">
    <source>
        <dbReference type="Proteomes" id="UP001523550"/>
    </source>
</evidence>
<protein>
    <recommendedName>
        <fullName evidence="3">Polyketide cyclase/dehydrase/lipid transport protein</fullName>
    </recommendedName>
</protein>
<dbReference type="EMBL" id="JALJYF010000002">
    <property type="protein sequence ID" value="MCP1727705.1"/>
    <property type="molecule type" value="Genomic_DNA"/>
</dbReference>
<dbReference type="InterPro" id="IPR023393">
    <property type="entry name" value="START-like_dom_sf"/>
</dbReference>
<dbReference type="Gene3D" id="3.30.530.20">
    <property type="match status" value="1"/>
</dbReference>
<evidence type="ECO:0008006" key="3">
    <source>
        <dbReference type="Google" id="ProtNLM"/>
    </source>
</evidence>
<dbReference type="SUPFAM" id="SSF55961">
    <property type="entry name" value="Bet v1-like"/>
    <property type="match status" value="1"/>
</dbReference>
<gene>
    <name evidence="1" type="ORF">J2T60_001705</name>
</gene>
<proteinExistence type="predicted"/>
<reference evidence="1 2" key="1">
    <citation type="submission" date="2022-03" db="EMBL/GenBank/DDBJ databases">
        <title>Genomic Encyclopedia of Type Strains, Phase III (KMG-III): the genomes of soil and plant-associated and newly described type strains.</title>
        <authorList>
            <person name="Whitman W."/>
        </authorList>
    </citation>
    <scope>NUCLEOTIDE SEQUENCE [LARGE SCALE GENOMIC DNA]</scope>
    <source>
        <strain evidence="1 2">BSker1</strain>
    </source>
</reference>
<accession>A0ABT1G9X1</accession>
<keyword evidence="2" id="KW-1185">Reference proteome</keyword>
<evidence type="ECO:0000313" key="1">
    <source>
        <dbReference type="EMBL" id="MCP1727705.1"/>
    </source>
</evidence>
<name>A0ABT1G9X1_9GAMM</name>
<dbReference type="Proteomes" id="UP001523550">
    <property type="component" value="Unassembled WGS sequence"/>
</dbReference>
<comment type="caution">
    <text evidence="1">The sequence shown here is derived from an EMBL/GenBank/DDBJ whole genome shotgun (WGS) entry which is preliminary data.</text>
</comment>